<dbReference type="EMBL" id="CALSDN010000002">
    <property type="protein sequence ID" value="CAH6719173.1"/>
    <property type="molecule type" value="Genomic_DNA"/>
</dbReference>
<evidence type="ECO:0000313" key="2">
    <source>
        <dbReference type="Proteomes" id="UP001152531"/>
    </source>
</evidence>
<gene>
    <name evidence="1" type="ORF">CLIB1444_02S02564</name>
</gene>
<keyword evidence="2" id="KW-1185">Reference proteome</keyword>
<protein>
    <submittedName>
        <fullName evidence="1">Glucose-6-phosphate 1-epimerase</fullName>
    </submittedName>
</protein>
<comment type="caution">
    <text evidence="1">The sequence shown here is derived from an EMBL/GenBank/DDBJ whole genome shotgun (WGS) entry which is preliminary data.</text>
</comment>
<accession>A0ACA9Y2V9</accession>
<organism evidence="1 2">
    <name type="scientific">[Candida] jaroonii</name>
    <dbReference type="NCBI Taxonomy" id="467808"/>
    <lineage>
        <taxon>Eukaryota</taxon>
        <taxon>Fungi</taxon>
        <taxon>Dikarya</taxon>
        <taxon>Ascomycota</taxon>
        <taxon>Saccharomycotina</taxon>
        <taxon>Pichiomycetes</taxon>
        <taxon>Debaryomycetaceae</taxon>
        <taxon>Yamadazyma</taxon>
    </lineage>
</organism>
<dbReference type="Proteomes" id="UP001152531">
    <property type="component" value="Unassembled WGS sequence"/>
</dbReference>
<sequence>MIEEHQDKVIVQLDSDPTTSVTILKYGATVISWKLKGEEQLWVSTAAKLDGSKPVRGGIPLVFPNFGKTKDESKATYDLPQHGFARNSEWEFLGQTTSNPITVQFALSPEIANKEVYDLWKGKPDFTLIYNITLADEKLTTTIEVENPGDKPFEFNWLFHTYFRVDDITDIVVNNLTDEECYDQLLATTYREKAPMVNFIEEFDRIYKKIPEEKVLQIIKLGHVQQNIKRSGLPDAVVWNPWINKSKGMGDFEPKSGYLNMLCIEAGLVGEFKTLSPGEKWTGSQDFYPKGEILVQSNIY</sequence>
<reference evidence="1" key="1">
    <citation type="submission" date="2022-06" db="EMBL/GenBank/DDBJ databases">
        <authorList>
            <person name="Legras J.-L."/>
            <person name="Devillers H."/>
            <person name="Grondin C."/>
        </authorList>
    </citation>
    <scope>NUCLEOTIDE SEQUENCE</scope>
    <source>
        <strain evidence="1">CLIB 1444</strain>
    </source>
</reference>
<proteinExistence type="predicted"/>
<name>A0ACA9Y2V9_9ASCO</name>
<evidence type="ECO:0000313" key="1">
    <source>
        <dbReference type="EMBL" id="CAH6719173.1"/>
    </source>
</evidence>